<evidence type="ECO:0000313" key="16">
    <source>
        <dbReference type="EMBL" id="MBC5771065.1"/>
    </source>
</evidence>
<dbReference type="SUPFAM" id="SSF55874">
    <property type="entry name" value="ATPase domain of HSP90 chaperone/DNA topoisomerase II/histidine kinase"/>
    <property type="match status" value="1"/>
</dbReference>
<dbReference type="InterPro" id="IPR050398">
    <property type="entry name" value="HssS/ArlS-like"/>
</dbReference>
<comment type="subcellular location">
    <subcellularLocation>
        <location evidence="2">Cell membrane</location>
        <topology evidence="2">Multi-pass membrane protein</topology>
    </subcellularLocation>
</comment>
<evidence type="ECO:0000256" key="12">
    <source>
        <dbReference type="ARBA" id="ARBA00023012"/>
    </source>
</evidence>
<feature type="transmembrane region" description="Helical" evidence="14">
    <location>
        <begin position="366"/>
        <end position="389"/>
    </location>
</feature>
<dbReference type="InterPro" id="IPR005467">
    <property type="entry name" value="His_kinase_dom"/>
</dbReference>
<evidence type="ECO:0000256" key="10">
    <source>
        <dbReference type="ARBA" id="ARBA00022840"/>
    </source>
</evidence>
<feature type="domain" description="Histidine kinase" evidence="15">
    <location>
        <begin position="479"/>
        <end position="693"/>
    </location>
</feature>
<dbReference type="SUPFAM" id="SSF47384">
    <property type="entry name" value="Homodimeric domain of signal transducing histidine kinase"/>
    <property type="match status" value="1"/>
</dbReference>
<dbReference type="Pfam" id="PF02518">
    <property type="entry name" value="HATPase_c"/>
    <property type="match status" value="1"/>
</dbReference>
<dbReference type="RefSeq" id="WP_187015293.1">
    <property type="nucleotide sequence ID" value="NZ_JACOQI010000012.1"/>
</dbReference>
<evidence type="ECO:0000259" key="15">
    <source>
        <dbReference type="PROSITE" id="PS50109"/>
    </source>
</evidence>
<dbReference type="Gene3D" id="3.30.565.10">
    <property type="entry name" value="Histidine kinase-like ATPase, C-terminal domain"/>
    <property type="match status" value="1"/>
</dbReference>
<keyword evidence="6" id="KW-0808">Transferase</keyword>
<dbReference type="InterPro" id="IPR036097">
    <property type="entry name" value="HisK_dim/P_sf"/>
</dbReference>
<keyword evidence="10" id="KW-0067">ATP-binding</keyword>
<feature type="transmembrane region" description="Helical" evidence="14">
    <location>
        <begin position="222"/>
        <end position="243"/>
    </location>
</feature>
<keyword evidence="7 14" id="KW-0812">Transmembrane</keyword>
<feature type="transmembrane region" description="Helical" evidence="14">
    <location>
        <begin position="53"/>
        <end position="77"/>
    </location>
</feature>
<comment type="caution">
    <text evidence="16">The sequence shown here is derived from an EMBL/GenBank/DDBJ whole genome shotgun (WGS) entry which is preliminary data.</text>
</comment>
<keyword evidence="11 14" id="KW-1133">Transmembrane helix</keyword>
<keyword evidence="4" id="KW-1003">Cell membrane</keyword>
<gene>
    <name evidence="16" type="ORF">H8Z83_12175</name>
</gene>
<evidence type="ECO:0000256" key="13">
    <source>
        <dbReference type="ARBA" id="ARBA00023136"/>
    </source>
</evidence>
<evidence type="ECO:0000256" key="14">
    <source>
        <dbReference type="SAM" id="Phobius"/>
    </source>
</evidence>
<dbReference type="PANTHER" id="PTHR45528:SF1">
    <property type="entry name" value="SENSOR HISTIDINE KINASE CPXA"/>
    <property type="match status" value="1"/>
</dbReference>
<feature type="transmembrane region" description="Helical" evidence="14">
    <location>
        <begin position="296"/>
        <end position="319"/>
    </location>
</feature>
<dbReference type="InterPro" id="IPR036890">
    <property type="entry name" value="HATPase_C_sf"/>
</dbReference>
<dbReference type="InterPro" id="IPR003661">
    <property type="entry name" value="HisK_dim/P_dom"/>
</dbReference>
<organism evidence="16 17">
    <name type="scientific">Dysosmobacter segnis</name>
    <dbReference type="NCBI Taxonomy" id="2763042"/>
    <lineage>
        <taxon>Bacteria</taxon>
        <taxon>Bacillati</taxon>
        <taxon>Bacillota</taxon>
        <taxon>Clostridia</taxon>
        <taxon>Eubacteriales</taxon>
        <taxon>Oscillospiraceae</taxon>
        <taxon>Dysosmobacter</taxon>
    </lineage>
</organism>
<dbReference type="SMART" id="SM00388">
    <property type="entry name" value="HisKA"/>
    <property type="match status" value="1"/>
</dbReference>
<keyword evidence="13 14" id="KW-0472">Membrane</keyword>
<evidence type="ECO:0000256" key="5">
    <source>
        <dbReference type="ARBA" id="ARBA00022553"/>
    </source>
</evidence>
<evidence type="ECO:0000256" key="6">
    <source>
        <dbReference type="ARBA" id="ARBA00022679"/>
    </source>
</evidence>
<dbReference type="GO" id="GO:0005886">
    <property type="term" value="C:plasma membrane"/>
    <property type="evidence" value="ECO:0007669"/>
    <property type="project" value="UniProtKB-SubCell"/>
</dbReference>
<evidence type="ECO:0000256" key="11">
    <source>
        <dbReference type="ARBA" id="ARBA00022989"/>
    </source>
</evidence>
<protein>
    <recommendedName>
        <fullName evidence="3">histidine kinase</fullName>
        <ecNumber evidence="3">2.7.13.3</ecNumber>
    </recommendedName>
</protein>
<evidence type="ECO:0000256" key="7">
    <source>
        <dbReference type="ARBA" id="ARBA00022692"/>
    </source>
</evidence>
<dbReference type="Pfam" id="PF00512">
    <property type="entry name" value="HisKA"/>
    <property type="match status" value="1"/>
</dbReference>
<evidence type="ECO:0000313" key="17">
    <source>
        <dbReference type="Proteomes" id="UP000620327"/>
    </source>
</evidence>
<feature type="transmembrane region" description="Helical" evidence="14">
    <location>
        <begin position="395"/>
        <end position="415"/>
    </location>
</feature>
<comment type="catalytic activity">
    <reaction evidence="1">
        <text>ATP + protein L-histidine = ADP + protein N-phospho-L-histidine.</text>
        <dbReference type="EC" id="2.7.13.3"/>
    </reaction>
</comment>
<dbReference type="PANTHER" id="PTHR45528">
    <property type="entry name" value="SENSOR HISTIDINE KINASE CPXA"/>
    <property type="match status" value="1"/>
</dbReference>
<dbReference type="AlphaFoldDB" id="A0A923S7U5"/>
<dbReference type="EC" id="2.7.13.3" evidence="3"/>
<keyword evidence="17" id="KW-1185">Reference proteome</keyword>
<proteinExistence type="predicted"/>
<keyword evidence="5" id="KW-0597">Phosphoprotein</keyword>
<evidence type="ECO:0000256" key="9">
    <source>
        <dbReference type="ARBA" id="ARBA00022777"/>
    </source>
</evidence>
<dbReference type="EMBL" id="JACOQI010000012">
    <property type="protein sequence ID" value="MBC5771065.1"/>
    <property type="molecule type" value="Genomic_DNA"/>
</dbReference>
<accession>A0A923S7U5</accession>
<dbReference type="InterPro" id="IPR003594">
    <property type="entry name" value="HATPase_dom"/>
</dbReference>
<dbReference type="GO" id="GO:0000155">
    <property type="term" value="F:phosphorelay sensor kinase activity"/>
    <property type="evidence" value="ECO:0007669"/>
    <property type="project" value="InterPro"/>
</dbReference>
<evidence type="ECO:0000256" key="8">
    <source>
        <dbReference type="ARBA" id="ARBA00022741"/>
    </source>
</evidence>
<dbReference type="SMART" id="SM00387">
    <property type="entry name" value="HATPase_c"/>
    <property type="match status" value="1"/>
</dbReference>
<sequence length="693" mass="77322">MKPFFRKKNADPIVEEIAQTVQDAQYEAVTPEPENVAPVNRKLPLTHRTSAKFVAFLLVIIMVIVVIGSAAGAFIMVEEELYTTSEWAYKNEAMRNIAEGDIRTLIHYLTNENLDAGADDAMRYLSDRNIASIEMVFSEGPRNNWGYDGGVKESSTEYSAVWYHMKEKDGVENWYSLYSNYGYDVEQIGTVEATIRLADELTQPDTYYYADLLISLAFAMRFWVYAIGIGAAILAIAAFVFLMCASGKKNGLATAQPGWGTKIPFDLLTGMTALAGFLIIQVMVEAIYYASDIEAALAGIALGISLMAICLGWCMSFATRIKLGCWWKNTIIFYALKIALVVLRKIWSGVCVCFRGMVSLCRGIPLVWKTALGLAAIALIEVLVIAGAYCEEDVLLTFWFVKHLVLVPLVLYVALMLRKLQAGGKALATGDLGYQVDTKRMFWDFKRHGENLNSIGVGMTAAVEQRLKSERMKTELITNVSHDIKTPLTSIINYADLIEKEQCDNPTITEYAGVLHRQSDRLKRLIDDLVEASKASTGNLEVLLAPCEVGVMLTQTAGEYEQKLQEKDLVLFTSQPEQPIKIMADGRRLWRVFDNLMNNVCKYAQRSTRVYLTLEEKNGEAIISFKNISREPLNLSTDELLERFVQGDNSRKSEGNGLGLSIAKSLTELQNGTMELTTDGDLFKVVLRFPTIS</sequence>
<dbReference type="Gene3D" id="1.10.287.130">
    <property type="match status" value="1"/>
</dbReference>
<evidence type="ECO:0000256" key="3">
    <source>
        <dbReference type="ARBA" id="ARBA00012438"/>
    </source>
</evidence>
<keyword evidence="9 16" id="KW-0418">Kinase</keyword>
<dbReference type="Proteomes" id="UP000620327">
    <property type="component" value="Unassembled WGS sequence"/>
</dbReference>
<dbReference type="GO" id="GO:0005524">
    <property type="term" value="F:ATP binding"/>
    <property type="evidence" value="ECO:0007669"/>
    <property type="project" value="UniProtKB-KW"/>
</dbReference>
<feature type="transmembrane region" description="Helical" evidence="14">
    <location>
        <begin position="263"/>
        <end position="284"/>
    </location>
</feature>
<evidence type="ECO:0000256" key="4">
    <source>
        <dbReference type="ARBA" id="ARBA00022475"/>
    </source>
</evidence>
<evidence type="ECO:0000256" key="2">
    <source>
        <dbReference type="ARBA" id="ARBA00004651"/>
    </source>
</evidence>
<dbReference type="CDD" id="cd00082">
    <property type="entry name" value="HisKA"/>
    <property type="match status" value="1"/>
</dbReference>
<name>A0A923S7U5_9FIRM</name>
<dbReference type="PROSITE" id="PS50109">
    <property type="entry name" value="HIS_KIN"/>
    <property type="match status" value="1"/>
</dbReference>
<dbReference type="FunFam" id="1.10.287.130:FF:000008">
    <property type="entry name" value="Two-component sensor histidine kinase"/>
    <property type="match status" value="1"/>
</dbReference>
<reference evidence="16" key="1">
    <citation type="submission" date="2020-08" db="EMBL/GenBank/DDBJ databases">
        <title>Genome public.</title>
        <authorList>
            <person name="Liu C."/>
            <person name="Sun Q."/>
        </authorList>
    </citation>
    <scope>NUCLEOTIDE SEQUENCE</scope>
    <source>
        <strain evidence="16">BX15</strain>
    </source>
</reference>
<keyword evidence="12" id="KW-0902">Two-component regulatory system</keyword>
<feature type="transmembrane region" description="Helical" evidence="14">
    <location>
        <begin position="331"/>
        <end position="354"/>
    </location>
</feature>
<evidence type="ECO:0000256" key="1">
    <source>
        <dbReference type="ARBA" id="ARBA00000085"/>
    </source>
</evidence>
<keyword evidence="8" id="KW-0547">Nucleotide-binding</keyword>